<feature type="transmembrane region" description="Helical" evidence="10">
    <location>
        <begin position="9"/>
        <end position="28"/>
    </location>
</feature>
<evidence type="ECO:0000256" key="1">
    <source>
        <dbReference type="ARBA" id="ARBA00003659"/>
    </source>
</evidence>
<proteinExistence type="inferred from homology"/>
<evidence type="ECO:0000256" key="4">
    <source>
        <dbReference type="ARBA" id="ARBA00018967"/>
    </source>
</evidence>
<evidence type="ECO:0000256" key="10">
    <source>
        <dbReference type="SAM" id="Phobius"/>
    </source>
</evidence>
<dbReference type="Pfam" id="PF12827">
    <property type="entry name" value="Peroxin-22"/>
    <property type="match status" value="1"/>
</dbReference>
<organism evidence="11 12">
    <name type="scientific">Kluyveromyces marxianus</name>
    <name type="common">Yeast</name>
    <name type="synonym">Candida kefyr</name>
    <dbReference type="NCBI Taxonomy" id="4911"/>
    <lineage>
        <taxon>Eukaryota</taxon>
        <taxon>Fungi</taxon>
        <taxon>Dikarya</taxon>
        <taxon>Ascomycota</taxon>
        <taxon>Saccharomycotina</taxon>
        <taxon>Saccharomycetes</taxon>
        <taxon>Saccharomycetales</taxon>
        <taxon>Saccharomycetaceae</taxon>
        <taxon>Kluyveromyces</taxon>
    </lineage>
</organism>
<evidence type="ECO:0000256" key="3">
    <source>
        <dbReference type="ARBA" id="ARBA00009642"/>
    </source>
</evidence>
<reference evidence="11 12" key="1">
    <citation type="submission" date="2016-03" db="EMBL/GenBank/DDBJ databases">
        <title>How can Kluyveromyces marxianus grow so fast - potential evolutionary course in Saccharomyces Complex revealed by comparative genomics.</title>
        <authorList>
            <person name="Mo W."/>
            <person name="Lu W."/>
            <person name="Yang X."/>
            <person name="Qi J."/>
            <person name="Lv H."/>
        </authorList>
    </citation>
    <scope>NUCLEOTIDE SEQUENCE [LARGE SCALE GENOMIC DNA]</scope>
    <source>
        <strain evidence="11 12">FIM1</strain>
    </source>
</reference>
<keyword evidence="7 10" id="KW-1133">Transmembrane helix</keyword>
<gene>
    <name evidence="11" type="primary">PEX22</name>
    <name evidence="11" type="ORF">FIM1_3100</name>
</gene>
<evidence type="ECO:0000313" key="11">
    <source>
        <dbReference type="EMBL" id="QGN16387.1"/>
    </source>
</evidence>
<keyword evidence="6 10" id="KW-0812">Transmembrane</keyword>
<evidence type="ECO:0000313" key="12">
    <source>
        <dbReference type="Proteomes" id="UP000422736"/>
    </source>
</evidence>
<evidence type="ECO:0000256" key="2">
    <source>
        <dbReference type="ARBA" id="ARBA00004549"/>
    </source>
</evidence>
<protein>
    <recommendedName>
        <fullName evidence="4">Peroxisome assembly protein 22</fullName>
    </recommendedName>
</protein>
<comment type="subcellular location">
    <subcellularLocation>
        <location evidence="2">Peroxisome membrane</location>
        <topology evidence="2">Single-pass membrane protein</topology>
    </subcellularLocation>
</comment>
<dbReference type="EMBL" id="CP015058">
    <property type="protein sequence ID" value="QGN16387.1"/>
    <property type="molecule type" value="Genomic_DNA"/>
</dbReference>
<evidence type="ECO:0000256" key="8">
    <source>
        <dbReference type="ARBA" id="ARBA00023136"/>
    </source>
</evidence>
<dbReference type="Proteomes" id="UP000422736">
    <property type="component" value="Chromosome 5"/>
</dbReference>
<evidence type="ECO:0000256" key="6">
    <source>
        <dbReference type="ARBA" id="ARBA00022692"/>
    </source>
</evidence>
<dbReference type="Gene3D" id="3.40.50.11730">
    <property type="entry name" value="Peroxisome assembly protein 22"/>
    <property type="match status" value="1"/>
</dbReference>
<dbReference type="InterPro" id="IPR038613">
    <property type="entry name" value="Peroxin-22_C_sf"/>
</dbReference>
<evidence type="ECO:0000256" key="5">
    <source>
        <dbReference type="ARBA" id="ARBA00022593"/>
    </source>
</evidence>
<evidence type="ECO:0000256" key="9">
    <source>
        <dbReference type="ARBA" id="ARBA00023140"/>
    </source>
</evidence>
<accession>A0ABX6EZ60</accession>
<comment type="function">
    <text evidence="1">Involved in peroxisome biogenesis.</text>
</comment>
<evidence type="ECO:0000256" key="7">
    <source>
        <dbReference type="ARBA" id="ARBA00022989"/>
    </source>
</evidence>
<keyword evidence="9" id="KW-0576">Peroxisome</keyword>
<comment type="similarity">
    <text evidence="3">Belongs to the peroxin-22 family.</text>
</comment>
<name>A0ABX6EZ60_KLUMA</name>
<keyword evidence="8 10" id="KW-0472">Membrane</keyword>
<keyword evidence="12" id="KW-1185">Reference proteome</keyword>
<keyword evidence="5" id="KW-0962">Peroxisome biogenesis</keyword>
<dbReference type="InterPro" id="IPR024359">
    <property type="entry name" value="Peroxin-22"/>
</dbReference>
<sequence>MQSRHQKKIITATAIVCTLATAVGFIYYKYCGSSPTPESPGKQNSKCYVLSKSLYESVKDWETELYNDTVVLVPPECNGIANQLKAIEPNFEHKVIQFKSWEALWSTVRHMKKTELIISEQYLPHKPPDIERFVKMTIIL</sequence>